<dbReference type="EMBL" id="CP002656">
    <property type="protein sequence ID" value="AEB95837.1"/>
    <property type="molecule type" value="Genomic_DNA"/>
</dbReference>
<gene>
    <name evidence="8" type="ordered locus">Mcup_1734</name>
</gene>
<dbReference type="SUPFAM" id="SSF103481">
    <property type="entry name" value="Multidrug resistance efflux transporter EmrE"/>
    <property type="match status" value="2"/>
</dbReference>
<dbReference type="Proteomes" id="UP000007812">
    <property type="component" value="Chromosome"/>
</dbReference>
<sequence>MSPLVIALIRVVVGGTILYLYVRKLEYGVKESISALLNIGIFLILLNLGIQYASNPGLASTLIYTQPVFVLVLSSLILKEKLNALQVLGTLVAFLGVLSTVGITGFNIGSLIALLGGFIWALGTLYYRIYLREKDVLALNSYMSLFSTLFILPISLTDFRIDPSIEGIGLALLVSITSQALGFILWFNAVKSIGPIKASTFVLLVPVSSYFFSYLILNEVPTISEVVGSAVTLLGVFLTFLPGVLIKKA</sequence>
<protein>
    <recommendedName>
        <fullName evidence="7">EamA domain-containing protein</fullName>
    </recommendedName>
</protein>
<comment type="subcellular location">
    <subcellularLocation>
        <location evidence="1">Cell membrane</location>
        <topology evidence="1">Multi-pass membrane protein</topology>
    </subcellularLocation>
</comment>
<feature type="domain" description="EamA" evidence="7">
    <location>
        <begin position="1"/>
        <end position="100"/>
    </location>
</feature>
<dbReference type="KEGG" id="mcn:Mcup_1734"/>
<feature type="transmembrane region" description="Helical" evidence="6">
    <location>
        <begin position="136"/>
        <end position="156"/>
    </location>
</feature>
<feature type="transmembrane region" description="Helical" evidence="6">
    <location>
        <begin position="199"/>
        <end position="217"/>
    </location>
</feature>
<accession>F4G0F0</accession>
<evidence type="ECO:0000256" key="5">
    <source>
        <dbReference type="ARBA" id="ARBA00023136"/>
    </source>
</evidence>
<evidence type="ECO:0000256" key="6">
    <source>
        <dbReference type="SAM" id="Phobius"/>
    </source>
</evidence>
<keyword evidence="5 6" id="KW-0472">Membrane</keyword>
<evidence type="ECO:0000256" key="3">
    <source>
        <dbReference type="ARBA" id="ARBA00022692"/>
    </source>
</evidence>
<dbReference type="InterPro" id="IPR000620">
    <property type="entry name" value="EamA_dom"/>
</dbReference>
<dbReference type="PATRIC" id="fig|1006006.8.peg.1740"/>
<feature type="transmembrane region" description="Helical" evidence="6">
    <location>
        <begin position="34"/>
        <end position="52"/>
    </location>
</feature>
<reference evidence="8 9" key="1">
    <citation type="journal article" date="2011" name="J. Bacteriol.">
        <title>Complete genome sequence of Metallosphaera cuprina, a metal sulfide-oxidizing archaeon from a hot spring.</title>
        <authorList>
            <person name="Liu L.J."/>
            <person name="You X.Y."/>
            <person name="Zheng H."/>
            <person name="Wang S."/>
            <person name="Jiang C.Y."/>
            <person name="Liu S.J."/>
        </authorList>
    </citation>
    <scope>NUCLEOTIDE SEQUENCE [LARGE SCALE GENOMIC DNA]</scope>
    <source>
        <strain evidence="8 9">Ar-4</strain>
    </source>
</reference>
<evidence type="ECO:0000256" key="4">
    <source>
        <dbReference type="ARBA" id="ARBA00022989"/>
    </source>
</evidence>
<evidence type="ECO:0000256" key="2">
    <source>
        <dbReference type="ARBA" id="ARBA00022475"/>
    </source>
</evidence>
<dbReference type="InterPro" id="IPR037185">
    <property type="entry name" value="EmrE-like"/>
</dbReference>
<dbReference type="InterPro" id="IPR050638">
    <property type="entry name" value="AA-Vitamin_Transporters"/>
</dbReference>
<keyword evidence="9" id="KW-1185">Reference proteome</keyword>
<dbReference type="PANTHER" id="PTHR32322:SF18">
    <property type="entry name" value="S-ADENOSYLMETHIONINE_S-ADENOSYLHOMOCYSTEINE TRANSPORTER"/>
    <property type="match status" value="1"/>
</dbReference>
<evidence type="ECO:0000313" key="8">
    <source>
        <dbReference type="EMBL" id="AEB95837.1"/>
    </source>
</evidence>
<dbReference type="GO" id="GO:0005886">
    <property type="term" value="C:plasma membrane"/>
    <property type="evidence" value="ECO:0007669"/>
    <property type="project" value="UniProtKB-SubCell"/>
</dbReference>
<feature type="domain" description="EamA" evidence="7">
    <location>
        <begin position="108"/>
        <end position="240"/>
    </location>
</feature>
<dbReference type="eggNOG" id="arCOG00271">
    <property type="taxonomic scope" value="Archaea"/>
</dbReference>
<dbReference type="HOGENOM" id="CLU_033863_5_0_2"/>
<dbReference type="AlphaFoldDB" id="F4G0F0"/>
<keyword evidence="2" id="KW-1003">Cell membrane</keyword>
<feature type="transmembrane region" description="Helical" evidence="6">
    <location>
        <begin position="58"/>
        <end position="78"/>
    </location>
</feature>
<dbReference type="Pfam" id="PF00892">
    <property type="entry name" value="EamA"/>
    <property type="match status" value="2"/>
</dbReference>
<keyword evidence="4 6" id="KW-1133">Transmembrane helix</keyword>
<evidence type="ECO:0000256" key="1">
    <source>
        <dbReference type="ARBA" id="ARBA00004651"/>
    </source>
</evidence>
<feature type="transmembrane region" description="Helical" evidence="6">
    <location>
        <begin position="111"/>
        <end position="129"/>
    </location>
</feature>
<evidence type="ECO:0000313" key="9">
    <source>
        <dbReference type="Proteomes" id="UP000007812"/>
    </source>
</evidence>
<feature type="transmembrane region" description="Helical" evidence="6">
    <location>
        <begin position="168"/>
        <end position="187"/>
    </location>
</feature>
<feature type="transmembrane region" description="Helical" evidence="6">
    <location>
        <begin position="223"/>
        <end position="246"/>
    </location>
</feature>
<name>F4G0F0_METCR</name>
<feature type="transmembrane region" description="Helical" evidence="6">
    <location>
        <begin position="85"/>
        <end position="105"/>
    </location>
</feature>
<evidence type="ECO:0000259" key="7">
    <source>
        <dbReference type="Pfam" id="PF00892"/>
    </source>
</evidence>
<dbReference type="PANTHER" id="PTHR32322">
    <property type="entry name" value="INNER MEMBRANE TRANSPORTER"/>
    <property type="match status" value="1"/>
</dbReference>
<organism evidence="8 9">
    <name type="scientific">Metallosphaera cuprina (strain Ar-4)</name>
    <dbReference type="NCBI Taxonomy" id="1006006"/>
    <lineage>
        <taxon>Archaea</taxon>
        <taxon>Thermoproteota</taxon>
        <taxon>Thermoprotei</taxon>
        <taxon>Sulfolobales</taxon>
        <taxon>Sulfolobaceae</taxon>
        <taxon>Metallosphaera</taxon>
    </lineage>
</organism>
<feature type="transmembrane region" description="Helical" evidence="6">
    <location>
        <begin position="6"/>
        <end position="22"/>
    </location>
</feature>
<proteinExistence type="predicted"/>
<keyword evidence="3 6" id="KW-0812">Transmembrane</keyword>
<dbReference type="STRING" id="1006006.Mcup_1734"/>